<dbReference type="GO" id="GO:0015276">
    <property type="term" value="F:ligand-gated monoatomic ion channel activity"/>
    <property type="evidence" value="ECO:0007669"/>
    <property type="project" value="InterPro"/>
</dbReference>
<feature type="transmembrane region" description="Helical" evidence="12">
    <location>
        <begin position="802"/>
        <end position="822"/>
    </location>
</feature>
<evidence type="ECO:0000313" key="15">
    <source>
        <dbReference type="Proteomes" id="UP001153636"/>
    </source>
</evidence>
<evidence type="ECO:0000256" key="6">
    <source>
        <dbReference type="ARBA" id="ARBA00023136"/>
    </source>
</evidence>
<evidence type="ECO:0000256" key="1">
    <source>
        <dbReference type="ARBA" id="ARBA00004651"/>
    </source>
</evidence>
<evidence type="ECO:0000256" key="7">
    <source>
        <dbReference type="ARBA" id="ARBA00023170"/>
    </source>
</evidence>
<dbReference type="GO" id="GO:0038023">
    <property type="term" value="F:signaling receptor activity"/>
    <property type="evidence" value="ECO:0007669"/>
    <property type="project" value="InterPro"/>
</dbReference>
<dbReference type="InterPro" id="IPR001320">
    <property type="entry name" value="Iontro_rcpt_C"/>
</dbReference>
<dbReference type="FunFam" id="1.10.287.70:FF:000143">
    <property type="entry name" value="Probable glutamate receptor"/>
    <property type="match status" value="1"/>
</dbReference>
<dbReference type="InterPro" id="IPR052192">
    <property type="entry name" value="Insect_Ionotropic_Sensory_Rcpt"/>
</dbReference>
<sequence length="839" mass="96415">MHFAYNPSSSDNVSLLFIFLAIVIDREFLNEEYEDVKNEVDEYLTYAKREILKHGGVNVHPYSWTSINVRKDLTAIFTITNCYNTWRLYKLTNREDLVHMAISDSDCPRLPSDTAITIPLITRGQELPQILLDLRGANIYNWKTLVVIYDSTIHDDMITRVIKSVTQRKFGDSKATGISLMQLQPNMSRTELKDVLSTINPKVLGNNFLVIASYYLAGSIMEYAKSLKLASTTNQWMYIISDTDNNFKELDVFENQLKEGDNIAFLNNATLNSKQCQGGRKCHIEELLKAFTRALDQAIQDEFDTASQVSEEEWEAIRPIKTERRDYLLKSMKNYLFKNGVCDNCTRWEMKTGETWGVEYDTLEQKAEPKMVQVGSWRPSDGPDMTDELFLHIAHGFRGKTLPMITFHNPPWQILKLNGTGEVVEFGGLIPDIIKELSKNLNFTFRLEIANKTTFNSGASINGSYDVDTDLTNDVPKVLLEMIKNKTVAMGACAVTVTEELDKALNFTMPITILSYTFLVARPKELSRALLFISPFTMDTWICLAAAIVSMGPLLYFIHRHSPVYEYKGYPMKGGLASIQNCIWYMYGALLQQGGMHLPYADSARILVGGWWLVVLVMSTTYCGNLVAFLTFPKIDIPITTLDDLIAHKDTVSWSFREGSFLEKELMISTEGRFKTIFDGRIKHVSTDNEGLIRSMEEGKHVYIDWKQKLQFIMKRQFLKTGRCDFVLATEDFFDEKLALLVAPDSPYLPKINEEIKKLHQMGLIQKWLQDYLPKRDRCWKNRHLIEVNNHTVNLDDMQGSFFVLFLGFVFALFLLLIEKLWHRQFSKQKKKIIQPFMA</sequence>
<dbReference type="Gene3D" id="3.40.50.2300">
    <property type="match status" value="2"/>
</dbReference>
<dbReference type="Gene3D" id="3.40.190.10">
    <property type="entry name" value="Periplasmic binding protein-like II"/>
    <property type="match status" value="1"/>
</dbReference>
<evidence type="ECO:0000256" key="4">
    <source>
        <dbReference type="ARBA" id="ARBA00022692"/>
    </source>
</evidence>
<feature type="site" description="Interaction with the cone snail toxin Con-ikot-ikot" evidence="10">
    <location>
        <position position="758"/>
    </location>
</feature>
<dbReference type="AlphaFoldDB" id="A0A9P0CSK7"/>
<evidence type="ECO:0000313" key="14">
    <source>
        <dbReference type="EMBL" id="CAH1107326.1"/>
    </source>
</evidence>
<feature type="disulfide bond" evidence="11">
    <location>
        <begin position="724"/>
        <end position="779"/>
    </location>
</feature>
<comment type="subcellular location">
    <subcellularLocation>
        <location evidence="1">Cell membrane</location>
        <topology evidence="1">Multi-pass membrane protein</topology>
    </subcellularLocation>
</comment>
<evidence type="ECO:0000256" key="10">
    <source>
        <dbReference type="PIRSR" id="PIRSR601508-2"/>
    </source>
</evidence>
<feature type="site" description="Crucial to convey clamshell closure to channel opening" evidence="10">
    <location>
        <position position="639"/>
    </location>
</feature>
<feature type="transmembrane region" description="Helical" evidence="12">
    <location>
        <begin position="611"/>
        <end position="632"/>
    </location>
</feature>
<evidence type="ECO:0000256" key="12">
    <source>
        <dbReference type="SAM" id="Phobius"/>
    </source>
</evidence>
<dbReference type="SUPFAM" id="SSF53850">
    <property type="entry name" value="Periplasmic binding protein-like II"/>
    <property type="match status" value="1"/>
</dbReference>
<evidence type="ECO:0000256" key="5">
    <source>
        <dbReference type="ARBA" id="ARBA00022989"/>
    </source>
</evidence>
<dbReference type="InterPro" id="IPR001508">
    <property type="entry name" value="Iono_Glu_rcpt_met"/>
</dbReference>
<evidence type="ECO:0000256" key="8">
    <source>
        <dbReference type="ARBA" id="ARBA00023180"/>
    </source>
</evidence>
<accession>A0A9P0CSK7</accession>
<keyword evidence="4 12" id="KW-0812">Transmembrane</keyword>
<proteinExistence type="inferred from homology"/>
<dbReference type="Gene3D" id="1.10.287.70">
    <property type="match status" value="1"/>
</dbReference>
<evidence type="ECO:0000256" key="9">
    <source>
        <dbReference type="PIRSR" id="PIRSR601508-1"/>
    </source>
</evidence>
<keyword evidence="5 12" id="KW-1133">Transmembrane helix</keyword>
<organism evidence="14 15">
    <name type="scientific">Psylliodes chrysocephalus</name>
    <dbReference type="NCBI Taxonomy" id="3402493"/>
    <lineage>
        <taxon>Eukaryota</taxon>
        <taxon>Metazoa</taxon>
        <taxon>Ecdysozoa</taxon>
        <taxon>Arthropoda</taxon>
        <taxon>Hexapoda</taxon>
        <taxon>Insecta</taxon>
        <taxon>Pterygota</taxon>
        <taxon>Neoptera</taxon>
        <taxon>Endopterygota</taxon>
        <taxon>Coleoptera</taxon>
        <taxon>Polyphaga</taxon>
        <taxon>Cucujiformia</taxon>
        <taxon>Chrysomeloidea</taxon>
        <taxon>Chrysomelidae</taxon>
        <taxon>Galerucinae</taxon>
        <taxon>Alticini</taxon>
        <taxon>Psylliodes</taxon>
    </lineage>
</organism>
<dbReference type="PRINTS" id="PR00177">
    <property type="entry name" value="NMDARECEPTOR"/>
</dbReference>
<keyword evidence="11" id="KW-1015">Disulfide bond</keyword>
<keyword evidence="15" id="KW-1185">Reference proteome</keyword>
<dbReference type="Pfam" id="PF00060">
    <property type="entry name" value="Lig_chan"/>
    <property type="match status" value="1"/>
</dbReference>
<feature type="transmembrane region" description="Helical" evidence="12">
    <location>
        <begin position="541"/>
        <end position="558"/>
    </location>
</feature>
<dbReference type="GO" id="GO:0005886">
    <property type="term" value="C:plasma membrane"/>
    <property type="evidence" value="ECO:0007669"/>
    <property type="project" value="UniProtKB-SubCell"/>
</dbReference>
<keyword evidence="7" id="KW-0675">Receptor</keyword>
<dbReference type="PANTHER" id="PTHR42643:SF24">
    <property type="entry name" value="IONOTROPIC RECEPTOR 60A"/>
    <property type="match status" value="1"/>
</dbReference>
<reference evidence="14" key="1">
    <citation type="submission" date="2022-01" db="EMBL/GenBank/DDBJ databases">
        <authorList>
            <person name="King R."/>
        </authorList>
    </citation>
    <scope>NUCLEOTIDE SEQUENCE</scope>
</reference>
<evidence type="ECO:0000256" key="3">
    <source>
        <dbReference type="ARBA" id="ARBA00022475"/>
    </source>
</evidence>
<protein>
    <recommendedName>
        <fullName evidence="13">Ionotropic glutamate receptor C-terminal domain-containing protein</fullName>
    </recommendedName>
</protein>
<feature type="domain" description="Ionotropic glutamate receptor C-terminal" evidence="13">
    <location>
        <begin position="538"/>
        <end position="809"/>
    </location>
</feature>
<evidence type="ECO:0000256" key="2">
    <source>
        <dbReference type="ARBA" id="ARBA00008685"/>
    </source>
</evidence>
<keyword evidence="8" id="KW-0325">Glycoprotein</keyword>
<comment type="similarity">
    <text evidence="2">Belongs to the glutamate-gated ion channel (TC 1.A.10.1) family.</text>
</comment>
<dbReference type="EMBL" id="OV651832">
    <property type="protein sequence ID" value="CAH1107326.1"/>
    <property type="molecule type" value="Genomic_DNA"/>
</dbReference>
<evidence type="ECO:0000256" key="11">
    <source>
        <dbReference type="PIRSR" id="PIRSR601508-3"/>
    </source>
</evidence>
<dbReference type="Proteomes" id="UP001153636">
    <property type="component" value="Chromosome 20"/>
</dbReference>
<dbReference type="OrthoDB" id="5984008at2759"/>
<keyword evidence="6 12" id="KW-0472">Membrane</keyword>
<keyword evidence="3" id="KW-1003">Cell membrane</keyword>
<gene>
    <name evidence="14" type="ORF">PSYICH_LOCUS7936</name>
</gene>
<dbReference type="GO" id="GO:0050906">
    <property type="term" value="P:detection of stimulus involved in sensory perception"/>
    <property type="evidence" value="ECO:0007669"/>
    <property type="project" value="UniProtKB-ARBA"/>
</dbReference>
<dbReference type="PANTHER" id="PTHR42643">
    <property type="entry name" value="IONOTROPIC RECEPTOR 20A-RELATED"/>
    <property type="match status" value="1"/>
</dbReference>
<feature type="binding site" evidence="9">
    <location>
        <position position="496"/>
    </location>
    <ligand>
        <name>L-glutamate</name>
        <dbReference type="ChEBI" id="CHEBI:29985"/>
    </ligand>
</feature>
<name>A0A9P0CSK7_9CUCU</name>
<evidence type="ECO:0000259" key="13">
    <source>
        <dbReference type="Pfam" id="PF00060"/>
    </source>
</evidence>